<evidence type="ECO:0000256" key="3">
    <source>
        <dbReference type="ARBA" id="ARBA00022622"/>
    </source>
</evidence>
<keyword evidence="2" id="KW-1003">Cell membrane</keyword>
<keyword evidence="4" id="KW-0472">Membrane</keyword>
<evidence type="ECO:0000256" key="5">
    <source>
        <dbReference type="ARBA" id="ARBA00023288"/>
    </source>
</evidence>
<organism evidence="8 9">
    <name type="scientific">Moniliophthora roreri (strain MCA 2997)</name>
    <name type="common">Cocoa frosty pod rot fungus</name>
    <name type="synonym">Crinipellis roreri</name>
    <dbReference type="NCBI Taxonomy" id="1381753"/>
    <lineage>
        <taxon>Eukaryota</taxon>
        <taxon>Fungi</taxon>
        <taxon>Dikarya</taxon>
        <taxon>Basidiomycota</taxon>
        <taxon>Agaricomycotina</taxon>
        <taxon>Agaricomycetes</taxon>
        <taxon>Agaricomycetidae</taxon>
        <taxon>Agaricales</taxon>
        <taxon>Marasmiineae</taxon>
        <taxon>Marasmiaceae</taxon>
        <taxon>Moniliophthora</taxon>
    </lineage>
</organism>
<gene>
    <name evidence="8" type="ORF">Moror_3585</name>
</gene>
<reference evidence="8 9" key="1">
    <citation type="journal article" date="2014" name="BMC Genomics">
        <title>Genome and secretome analysis of the hemibiotrophic fungal pathogen, Moniliophthora roreri, which causes frosty pod rot disease of cacao: mechanisms of the biotrophic and necrotrophic phases.</title>
        <authorList>
            <person name="Meinhardt L.W."/>
            <person name="Costa G.G.L."/>
            <person name="Thomazella D.P.T."/>
            <person name="Teixeira P.J.P.L."/>
            <person name="Carazzolle M.F."/>
            <person name="Schuster S.C."/>
            <person name="Carlson J.E."/>
            <person name="Guiltinan M.J."/>
            <person name="Mieczkowski P."/>
            <person name="Farmer A."/>
            <person name="Ramaraj T."/>
            <person name="Crozier J."/>
            <person name="Davis R.E."/>
            <person name="Shao J."/>
            <person name="Melnick R.L."/>
            <person name="Pereira G.A.G."/>
            <person name="Bailey B.A."/>
        </authorList>
    </citation>
    <scope>NUCLEOTIDE SEQUENCE [LARGE SCALE GENOMIC DNA]</scope>
    <source>
        <strain evidence="8 9">MCA 2997</strain>
    </source>
</reference>
<evidence type="ECO:0000313" key="9">
    <source>
        <dbReference type="Proteomes" id="UP000017559"/>
    </source>
</evidence>
<name>V2WY93_MONRO</name>
<feature type="domain" description="NodB homology" evidence="7">
    <location>
        <begin position="33"/>
        <end position="102"/>
    </location>
</feature>
<keyword evidence="5" id="KW-0449">Lipoprotein</keyword>
<comment type="caution">
    <text evidence="8">The sequence shown here is derived from an EMBL/GenBank/DDBJ whole genome shotgun (WGS) entry which is preliminary data.</text>
</comment>
<evidence type="ECO:0000313" key="8">
    <source>
        <dbReference type="EMBL" id="ESK85130.1"/>
    </source>
</evidence>
<dbReference type="EMBL" id="AWSO01001137">
    <property type="protein sequence ID" value="ESK85130.1"/>
    <property type="molecule type" value="Genomic_DNA"/>
</dbReference>
<dbReference type="HOGENOM" id="CLU_1571063_0_0_1"/>
<sequence>MKPIVAFTTLAAQSLHEEHRALALATVFMRYKTPNMVAFAFDDGPWIYNSDEIVAFLANQSVKATFFFNGDNCCSQANPTKACHIRTDPSTPSNTTHSCARIFDVQDPQEFSTNQQGSTPFHNLTQLNIEHRLIGKGISFDFPIAGDDGEDNDTGIVMIRSNYHYDVPFE</sequence>
<dbReference type="InterPro" id="IPR002509">
    <property type="entry name" value="NODB_dom"/>
</dbReference>
<comment type="subcellular location">
    <subcellularLocation>
        <location evidence="1">Cell membrane</location>
        <topology evidence="1">Lipid-anchor</topology>
        <topology evidence="1">GPI-anchor</topology>
    </subcellularLocation>
</comment>
<keyword evidence="9" id="KW-1185">Reference proteome</keyword>
<evidence type="ECO:0000256" key="4">
    <source>
        <dbReference type="ARBA" id="ARBA00023136"/>
    </source>
</evidence>
<evidence type="ECO:0000256" key="2">
    <source>
        <dbReference type="ARBA" id="ARBA00022475"/>
    </source>
</evidence>
<dbReference type="GO" id="GO:0005975">
    <property type="term" value="P:carbohydrate metabolic process"/>
    <property type="evidence" value="ECO:0007669"/>
    <property type="project" value="InterPro"/>
</dbReference>
<protein>
    <submittedName>
        <fullName evidence="8">Chitin deacetylase</fullName>
    </submittedName>
</protein>
<dbReference type="Proteomes" id="UP000017559">
    <property type="component" value="Unassembled WGS sequence"/>
</dbReference>
<keyword evidence="6" id="KW-0961">Cell wall biogenesis/degradation</keyword>
<dbReference type="OrthoDB" id="2125469at2759"/>
<evidence type="ECO:0000256" key="6">
    <source>
        <dbReference type="ARBA" id="ARBA00023316"/>
    </source>
</evidence>
<keyword evidence="3" id="KW-0336">GPI-anchor</keyword>
<evidence type="ECO:0000256" key="1">
    <source>
        <dbReference type="ARBA" id="ARBA00004609"/>
    </source>
</evidence>
<dbReference type="SUPFAM" id="SSF88713">
    <property type="entry name" value="Glycoside hydrolase/deacetylase"/>
    <property type="match status" value="1"/>
</dbReference>
<keyword evidence="3" id="KW-0325">Glycoprotein</keyword>
<dbReference type="GO" id="GO:0071555">
    <property type="term" value="P:cell wall organization"/>
    <property type="evidence" value="ECO:0007669"/>
    <property type="project" value="UniProtKB-KW"/>
</dbReference>
<dbReference type="Pfam" id="PF01522">
    <property type="entry name" value="Polysacc_deac_1"/>
    <property type="match status" value="1"/>
</dbReference>
<dbReference type="KEGG" id="mrr:Moror_3585"/>
<dbReference type="GO" id="GO:0005886">
    <property type="term" value="C:plasma membrane"/>
    <property type="evidence" value="ECO:0007669"/>
    <property type="project" value="UniProtKB-SubCell"/>
</dbReference>
<evidence type="ECO:0000259" key="7">
    <source>
        <dbReference type="Pfam" id="PF01522"/>
    </source>
</evidence>
<dbReference type="GO" id="GO:0098552">
    <property type="term" value="C:side of membrane"/>
    <property type="evidence" value="ECO:0007669"/>
    <property type="project" value="UniProtKB-KW"/>
</dbReference>
<dbReference type="InterPro" id="IPR011330">
    <property type="entry name" value="Glyco_hydro/deAcase_b/a-brl"/>
</dbReference>
<dbReference type="GO" id="GO:0016810">
    <property type="term" value="F:hydrolase activity, acting on carbon-nitrogen (but not peptide) bonds"/>
    <property type="evidence" value="ECO:0007669"/>
    <property type="project" value="InterPro"/>
</dbReference>
<dbReference type="Gene3D" id="3.20.20.370">
    <property type="entry name" value="Glycoside hydrolase/deacetylase"/>
    <property type="match status" value="1"/>
</dbReference>
<accession>V2WY93</accession>
<proteinExistence type="predicted"/>
<dbReference type="AlphaFoldDB" id="V2WY93"/>